<evidence type="ECO:0008006" key="4">
    <source>
        <dbReference type="Google" id="ProtNLM"/>
    </source>
</evidence>
<feature type="region of interest" description="Disordered" evidence="1">
    <location>
        <begin position="1"/>
        <end position="44"/>
    </location>
</feature>
<evidence type="ECO:0000256" key="1">
    <source>
        <dbReference type="SAM" id="MobiDB-lite"/>
    </source>
</evidence>
<dbReference type="EMBL" id="FNBL01000008">
    <property type="protein sequence ID" value="SDF89534.1"/>
    <property type="molecule type" value="Genomic_DNA"/>
</dbReference>
<evidence type="ECO:0000313" key="3">
    <source>
        <dbReference type="Proteomes" id="UP000182284"/>
    </source>
</evidence>
<gene>
    <name evidence="2" type="ORF">SAMN04488117_108149</name>
</gene>
<accession>A0A1G7PTH2</accession>
<feature type="compositionally biased region" description="Polar residues" evidence="1">
    <location>
        <begin position="63"/>
        <end position="81"/>
    </location>
</feature>
<organism evidence="2 3">
    <name type="scientific">Celeribacter baekdonensis</name>
    <dbReference type="NCBI Taxonomy" id="875171"/>
    <lineage>
        <taxon>Bacteria</taxon>
        <taxon>Pseudomonadati</taxon>
        <taxon>Pseudomonadota</taxon>
        <taxon>Alphaproteobacteria</taxon>
        <taxon>Rhodobacterales</taxon>
        <taxon>Roseobacteraceae</taxon>
        <taxon>Celeribacter</taxon>
    </lineage>
</organism>
<name>A0A1G7PTH2_9RHOB</name>
<sequence>MQDAGNMGNHRVFEATPPEQPAECQPKQRIEPDSAQNHNRSQRRECCNRWQVTRRGIEISTPRQAATYQSKTGTKLHQPRNQIARMSDRHKDWRRIAISYDRCTHTFISPYASPKPSSSGHEP</sequence>
<proteinExistence type="predicted"/>
<reference evidence="2 3" key="1">
    <citation type="submission" date="2016-10" db="EMBL/GenBank/DDBJ databases">
        <authorList>
            <person name="de Groot N.N."/>
        </authorList>
    </citation>
    <scope>NUCLEOTIDE SEQUENCE [LARGE SCALE GENOMIC DNA]</scope>
    <source>
        <strain evidence="2 3">DSM 27375</strain>
    </source>
</reference>
<protein>
    <recommendedName>
        <fullName evidence="4">Transposase DDE domain-containing protein</fullName>
    </recommendedName>
</protein>
<evidence type="ECO:0000313" key="2">
    <source>
        <dbReference type="EMBL" id="SDF89534.1"/>
    </source>
</evidence>
<dbReference type="AlphaFoldDB" id="A0A1G7PTH2"/>
<feature type="region of interest" description="Disordered" evidence="1">
    <location>
        <begin position="63"/>
        <end position="87"/>
    </location>
</feature>
<dbReference type="Proteomes" id="UP000182284">
    <property type="component" value="Unassembled WGS sequence"/>
</dbReference>